<gene>
    <name evidence="2" type="ORF">JVT61DRAFT_4356</name>
</gene>
<protein>
    <submittedName>
        <fullName evidence="2">Uncharacterized protein</fullName>
    </submittedName>
</protein>
<evidence type="ECO:0000313" key="2">
    <source>
        <dbReference type="EMBL" id="KAG6374329.1"/>
    </source>
</evidence>
<dbReference type="AlphaFoldDB" id="A0A8I2YKY0"/>
<dbReference type="Proteomes" id="UP000683000">
    <property type="component" value="Unassembled WGS sequence"/>
</dbReference>
<accession>A0A8I2YKY0</accession>
<name>A0A8I2YKY0_9AGAM</name>
<feature type="compositionally biased region" description="Polar residues" evidence="1">
    <location>
        <begin position="71"/>
        <end position="80"/>
    </location>
</feature>
<sequence length="87" mass="9749">MVRGWPTTIGFAKVPARVKRTKKELEAMDRDDTSDTKSLDTGHRPRGPRSESAFSGERSRKRQRNKAAVPSSASKANSQALKRHSRE</sequence>
<proteinExistence type="predicted"/>
<reference evidence="2" key="1">
    <citation type="submission" date="2021-03" db="EMBL/GenBank/DDBJ databases">
        <title>Evolutionary innovations through gain and loss of genes in the ectomycorrhizal Boletales.</title>
        <authorList>
            <person name="Wu G."/>
            <person name="Miyauchi S."/>
            <person name="Morin E."/>
            <person name="Yang Z.-L."/>
            <person name="Xu J."/>
            <person name="Martin F.M."/>
        </authorList>
    </citation>
    <scope>NUCLEOTIDE SEQUENCE</scope>
    <source>
        <strain evidence="2">BR01</strain>
    </source>
</reference>
<dbReference type="OrthoDB" id="128308at2759"/>
<keyword evidence="3" id="KW-1185">Reference proteome</keyword>
<feature type="compositionally biased region" description="Basic and acidic residues" evidence="1">
    <location>
        <begin position="23"/>
        <end position="43"/>
    </location>
</feature>
<comment type="caution">
    <text evidence="2">The sequence shown here is derived from an EMBL/GenBank/DDBJ whole genome shotgun (WGS) entry which is preliminary data.</text>
</comment>
<evidence type="ECO:0000313" key="3">
    <source>
        <dbReference type="Proteomes" id="UP000683000"/>
    </source>
</evidence>
<dbReference type="EMBL" id="JAGFBS010000018">
    <property type="protein sequence ID" value="KAG6374329.1"/>
    <property type="molecule type" value="Genomic_DNA"/>
</dbReference>
<evidence type="ECO:0000256" key="1">
    <source>
        <dbReference type="SAM" id="MobiDB-lite"/>
    </source>
</evidence>
<feature type="region of interest" description="Disordered" evidence="1">
    <location>
        <begin position="1"/>
        <end position="87"/>
    </location>
</feature>
<organism evidence="2 3">
    <name type="scientific">Boletus reticuloceps</name>
    <dbReference type="NCBI Taxonomy" id="495285"/>
    <lineage>
        <taxon>Eukaryota</taxon>
        <taxon>Fungi</taxon>
        <taxon>Dikarya</taxon>
        <taxon>Basidiomycota</taxon>
        <taxon>Agaricomycotina</taxon>
        <taxon>Agaricomycetes</taxon>
        <taxon>Agaricomycetidae</taxon>
        <taxon>Boletales</taxon>
        <taxon>Boletineae</taxon>
        <taxon>Boletaceae</taxon>
        <taxon>Boletoideae</taxon>
        <taxon>Boletus</taxon>
    </lineage>
</organism>